<dbReference type="GeneID" id="6069066"/>
<keyword evidence="2" id="KW-1185">Reference proteome</keyword>
<dbReference type="KEGG" id="lbc:LACBIDRAFT_321442"/>
<evidence type="ECO:0000313" key="1">
    <source>
        <dbReference type="EMBL" id="EDR16189.1"/>
    </source>
</evidence>
<dbReference type="AlphaFoldDB" id="B0CQD7"/>
<dbReference type="Proteomes" id="UP000001194">
    <property type="component" value="Unassembled WGS sequence"/>
</dbReference>
<name>B0CQD7_LACBS</name>
<dbReference type="EMBL" id="DS547091">
    <property type="protein sequence ID" value="EDR16189.1"/>
    <property type="molecule type" value="Genomic_DNA"/>
</dbReference>
<dbReference type="RefSeq" id="XP_001874397.1">
    <property type="nucleotide sequence ID" value="XM_001874362.1"/>
</dbReference>
<gene>
    <name evidence="1" type="ORF">LACBIDRAFT_321442</name>
</gene>
<accession>B0CQD7</accession>
<evidence type="ECO:0000313" key="2">
    <source>
        <dbReference type="Proteomes" id="UP000001194"/>
    </source>
</evidence>
<dbReference type="OrthoDB" id="3064804at2759"/>
<sequence>MTDLSGAPRHEIWLVVDNNDDRDGEYYQGDPDFWRGKLEVDGVPALVRPSSFHVGEIALGLKLLQQGKSSITELPEFTSIKTAGICRWTAPEIMNPPNNDDITLNYSHRDDCSESSYAGQSQKRLLDRGDFGTEIGDSQDNPRILCIHPLSFQEKVAEDALKYPPLLNATVLLSKTSLYIPGVMNQLLTSVRYSFF</sequence>
<reference evidence="1 2" key="1">
    <citation type="journal article" date="2008" name="Nature">
        <title>The genome of Laccaria bicolor provides insights into mycorrhizal symbiosis.</title>
        <authorList>
            <person name="Martin F."/>
            <person name="Aerts A."/>
            <person name="Ahren D."/>
            <person name="Brun A."/>
            <person name="Danchin E.G.J."/>
            <person name="Duchaussoy F."/>
            <person name="Gibon J."/>
            <person name="Kohler A."/>
            <person name="Lindquist E."/>
            <person name="Pereda V."/>
            <person name="Salamov A."/>
            <person name="Shapiro H.J."/>
            <person name="Wuyts J."/>
            <person name="Blaudez D."/>
            <person name="Buee M."/>
            <person name="Brokstein P."/>
            <person name="Canbaeck B."/>
            <person name="Cohen D."/>
            <person name="Courty P.E."/>
            <person name="Coutinho P.M."/>
            <person name="Delaruelle C."/>
            <person name="Detter J.C."/>
            <person name="Deveau A."/>
            <person name="DiFazio S."/>
            <person name="Duplessis S."/>
            <person name="Fraissinet-Tachet L."/>
            <person name="Lucic E."/>
            <person name="Frey-Klett P."/>
            <person name="Fourrey C."/>
            <person name="Feussner I."/>
            <person name="Gay G."/>
            <person name="Grimwood J."/>
            <person name="Hoegger P.J."/>
            <person name="Jain P."/>
            <person name="Kilaru S."/>
            <person name="Labbe J."/>
            <person name="Lin Y.C."/>
            <person name="Legue V."/>
            <person name="Le Tacon F."/>
            <person name="Marmeisse R."/>
            <person name="Melayah D."/>
            <person name="Montanini B."/>
            <person name="Muratet M."/>
            <person name="Nehls U."/>
            <person name="Niculita-Hirzel H."/>
            <person name="Oudot-Le Secq M.P."/>
            <person name="Peter M."/>
            <person name="Quesneville H."/>
            <person name="Rajashekar B."/>
            <person name="Reich M."/>
            <person name="Rouhier N."/>
            <person name="Schmutz J."/>
            <person name="Yin T."/>
            <person name="Chalot M."/>
            <person name="Henrissat B."/>
            <person name="Kuees U."/>
            <person name="Lucas S."/>
            <person name="Van de Peer Y."/>
            <person name="Podila G.K."/>
            <person name="Polle A."/>
            <person name="Pukkila P.J."/>
            <person name="Richardson P.M."/>
            <person name="Rouze P."/>
            <person name="Sanders I.R."/>
            <person name="Stajich J.E."/>
            <person name="Tunlid A."/>
            <person name="Tuskan G."/>
            <person name="Grigoriev I.V."/>
        </authorList>
    </citation>
    <scope>NUCLEOTIDE SEQUENCE [LARGE SCALE GENOMIC DNA]</scope>
    <source>
        <strain evidence="2">S238N-H82 / ATCC MYA-4686</strain>
    </source>
</reference>
<dbReference type="HOGENOM" id="CLU_1390451_0_0_1"/>
<proteinExistence type="predicted"/>
<dbReference type="InParanoid" id="B0CQD7"/>
<organism evidence="2">
    <name type="scientific">Laccaria bicolor (strain S238N-H82 / ATCC MYA-4686)</name>
    <name type="common">Bicoloured deceiver</name>
    <name type="synonym">Laccaria laccata var. bicolor</name>
    <dbReference type="NCBI Taxonomy" id="486041"/>
    <lineage>
        <taxon>Eukaryota</taxon>
        <taxon>Fungi</taxon>
        <taxon>Dikarya</taxon>
        <taxon>Basidiomycota</taxon>
        <taxon>Agaricomycotina</taxon>
        <taxon>Agaricomycetes</taxon>
        <taxon>Agaricomycetidae</taxon>
        <taxon>Agaricales</taxon>
        <taxon>Agaricineae</taxon>
        <taxon>Hydnangiaceae</taxon>
        <taxon>Laccaria</taxon>
    </lineage>
</organism>
<protein>
    <submittedName>
        <fullName evidence="1">Predicted protein</fullName>
    </submittedName>
</protein>